<name>A0ACB8SZ96_9AGAM</name>
<dbReference type="EMBL" id="MU277215">
    <property type="protein sequence ID" value="KAI0061041.1"/>
    <property type="molecule type" value="Genomic_DNA"/>
</dbReference>
<proteinExistence type="predicted"/>
<accession>A0ACB8SZ96</accession>
<sequence length="269" mass="29718">MAPTKPTKLLRNKKRTSKAAAAAIPAAAKSTITQYLTVTKASASSQNANKPVAAPAEATQTQVSTAAQTSSASSKPTPKKPKIAAYTGKPDPEAEETWPKSKLIASTTITASDARILYRLTSNEIAPLKFTVEPSSNDRPKPMHLYSELEVERTTWRKHGGPARWLWHLDKLRASYKRRHPDGVFKEPSGRNTKPCARCKKRVWDRTMGFDLDPPVCYNCRTKRPGRASPAENDDDVSMEDGPEVEDVENGEEEDPEGEDDESQDDLEK</sequence>
<reference evidence="1" key="2">
    <citation type="journal article" date="2022" name="New Phytol.">
        <title>Evolutionary transition to the ectomycorrhizal habit in the genomes of a hyperdiverse lineage of mushroom-forming fungi.</title>
        <authorList>
            <person name="Looney B."/>
            <person name="Miyauchi S."/>
            <person name="Morin E."/>
            <person name="Drula E."/>
            <person name="Courty P.E."/>
            <person name="Kohler A."/>
            <person name="Kuo A."/>
            <person name="LaButti K."/>
            <person name="Pangilinan J."/>
            <person name="Lipzen A."/>
            <person name="Riley R."/>
            <person name="Andreopoulos W."/>
            <person name="He G."/>
            <person name="Johnson J."/>
            <person name="Nolan M."/>
            <person name="Tritt A."/>
            <person name="Barry K.W."/>
            <person name="Grigoriev I.V."/>
            <person name="Nagy L.G."/>
            <person name="Hibbett D."/>
            <person name="Henrissat B."/>
            <person name="Matheny P.B."/>
            <person name="Labbe J."/>
            <person name="Martin F.M."/>
        </authorList>
    </citation>
    <scope>NUCLEOTIDE SEQUENCE</scope>
    <source>
        <strain evidence="1">HHB10654</strain>
    </source>
</reference>
<gene>
    <name evidence="1" type="ORF">BV25DRAFT_1992566</name>
</gene>
<dbReference type="Proteomes" id="UP000814140">
    <property type="component" value="Unassembled WGS sequence"/>
</dbReference>
<organism evidence="1 2">
    <name type="scientific">Artomyces pyxidatus</name>
    <dbReference type="NCBI Taxonomy" id="48021"/>
    <lineage>
        <taxon>Eukaryota</taxon>
        <taxon>Fungi</taxon>
        <taxon>Dikarya</taxon>
        <taxon>Basidiomycota</taxon>
        <taxon>Agaricomycotina</taxon>
        <taxon>Agaricomycetes</taxon>
        <taxon>Russulales</taxon>
        <taxon>Auriscalpiaceae</taxon>
        <taxon>Artomyces</taxon>
    </lineage>
</organism>
<keyword evidence="2" id="KW-1185">Reference proteome</keyword>
<protein>
    <submittedName>
        <fullName evidence="1">Uncharacterized protein</fullName>
    </submittedName>
</protein>
<evidence type="ECO:0000313" key="1">
    <source>
        <dbReference type="EMBL" id="KAI0061041.1"/>
    </source>
</evidence>
<evidence type="ECO:0000313" key="2">
    <source>
        <dbReference type="Proteomes" id="UP000814140"/>
    </source>
</evidence>
<comment type="caution">
    <text evidence="1">The sequence shown here is derived from an EMBL/GenBank/DDBJ whole genome shotgun (WGS) entry which is preliminary data.</text>
</comment>
<reference evidence="1" key="1">
    <citation type="submission" date="2021-03" db="EMBL/GenBank/DDBJ databases">
        <authorList>
            <consortium name="DOE Joint Genome Institute"/>
            <person name="Ahrendt S."/>
            <person name="Looney B.P."/>
            <person name="Miyauchi S."/>
            <person name="Morin E."/>
            <person name="Drula E."/>
            <person name="Courty P.E."/>
            <person name="Chicoki N."/>
            <person name="Fauchery L."/>
            <person name="Kohler A."/>
            <person name="Kuo A."/>
            <person name="Labutti K."/>
            <person name="Pangilinan J."/>
            <person name="Lipzen A."/>
            <person name="Riley R."/>
            <person name="Andreopoulos W."/>
            <person name="He G."/>
            <person name="Johnson J."/>
            <person name="Barry K.W."/>
            <person name="Grigoriev I.V."/>
            <person name="Nagy L."/>
            <person name="Hibbett D."/>
            <person name="Henrissat B."/>
            <person name="Matheny P.B."/>
            <person name="Labbe J."/>
            <person name="Martin F."/>
        </authorList>
    </citation>
    <scope>NUCLEOTIDE SEQUENCE</scope>
    <source>
        <strain evidence="1">HHB10654</strain>
    </source>
</reference>